<evidence type="ECO:0000256" key="4">
    <source>
        <dbReference type="ARBA" id="ARBA00022982"/>
    </source>
</evidence>
<reference evidence="8 9" key="1">
    <citation type="submission" date="2020-05" db="EMBL/GenBank/DDBJ databases">
        <title>Halorubrum RHB-C sp.nov., an extremely halophilic archaeon isolated from solar salt farm.</title>
        <authorList>
            <person name="Ho H."/>
            <person name="Danganan R.E."/>
            <person name="Dedeles G.R."/>
            <person name="Kim S.-G."/>
        </authorList>
    </citation>
    <scope>NUCLEOTIDE SEQUENCE [LARGE SCALE GENOMIC DNA]</scope>
    <source>
        <strain evidence="8 9">RHB-C</strain>
    </source>
</reference>
<dbReference type="InterPro" id="IPR000923">
    <property type="entry name" value="BlueCu_1"/>
</dbReference>
<keyword evidence="9" id="KW-1185">Reference proteome</keyword>
<dbReference type="GO" id="GO:0005507">
    <property type="term" value="F:copper ion binding"/>
    <property type="evidence" value="ECO:0007669"/>
    <property type="project" value="InterPro"/>
</dbReference>
<keyword evidence="5" id="KW-0186">Copper</keyword>
<evidence type="ECO:0000313" key="8">
    <source>
        <dbReference type="EMBL" id="QKG91900.1"/>
    </source>
</evidence>
<dbReference type="InterPro" id="IPR028871">
    <property type="entry name" value="BlueCu_1_BS"/>
</dbReference>
<keyword evidence="6" id="KW-0472">Membrane</keyword>
<keyword evidence="4" id="KW-0249">Electron transport</keyword>
<dbReference type="Pfam" id="PF00127">
    <property type="entry name" value="Copper-bind"/>
    <property type="match status" value="1"/>
</dbReference>
<evidence type="ECO:0000259" key="7">
    <source>
        <dbReference type="Pfam" id="PF00127"/>
    </source>
</evidence>
<proteinExistence type="predicted"/>
<accession>A0A7D4BQX3</accession>
<dbReference type="GeneID" id="55593973"/>
<dbReference type="Gene3D" id="2.60.40.420">
    <property type="entry name" value="Cupredoxins - blue copper proteins"/>
    <property type="match status" value="1"/>
</dbReference>
<feature type="domain" description="Blue (type 1) copper" evidence="7">
    <location>
        <begin position="42"/>
        <end position="140"/>
    </location>
</feature>
<organism evidence="8 9">
    <name type="scientific">Halorubrum salinarum</name>
    <dbReference type="NCBI Taxonomy" id="2739057"/>
    <lineage>
        <taxon>Archaea</taxon>
        <taxon>Methanobacteriati</taxon>
        <taxon>Methanobacteriota</taxon>
        <taxon>Stenosarchaea group</taxon>
        <taxon>Halobacteria</taxon>
        <taxon>Halobacteriales</taxon>
        <taxon>Haloferacaceae</taxon>
        <taxon>Halorubrum</taxon>
    </lineage>
</organism>
<evidence type="ECO:0000256" key="6">
    <source>
        <dbReference type="ARBA" id="ARBA00023136"/>
    </source>
</evidence>
<dbReference type="SUPFAM" id="SSF49503">
    <property type="entry name" value="Cupredoxins"/>
    <property type="match status" value="1"/>
</dbReference>
<dbReference type="GO" id="GO:0009055">
    <property type="term" value="F:electron transfer activity"/>
    <property type="evidence" value="ECO:0007669"/>
    <property type="project" value="InterPro"/>
</dbReference>
<dbReference type="RefSeq" id="WP_173228473.1">
    <property type="nucleotide sequence ID" value="NZ_CP053941.1"/>
</dbReference>
<gene>
    <name evidence="8" type="ORF">HPS36_03185</name>
</gene>
<dbReference type="PANTHER" id="PTHR34192">
    <property type="entry name" value="PLASTOCYANIN MAJOR ISOFORM, CHLOROPLASTIC-RELATED"/>
    <property type="match status" value="1"/>
</dbReference>
<dbReference type="Proteomes" id="UP000505020">
    <property type="component" value="Chromosome"/>
</dbReference>
<dbReference type="EMBL" id="CP053941">
    <property type="protein sequence ID" value="QKG91900.1"/>
    <property type="molecule type" value="Genomic_DNA"/>
</dbReference>
<dbReference type="PROSITE" id="PS00196">
    <property type="entry name" value="COPPER_BLUE"/>
    <property type="match status" value="1"/>
</dbReference>
<evidence type="ECO:0000256" key="5">
    <source>
        <dbReference type="ARBA" id="ARBA00023008"/>
    </source>
</evidence>
<evidence type="ECO:0000313" key="9">
    <source>
        <dbReference type="Proteomes" id="UP000505020"/>
    </source>
</evidence>
<evidence type="ECO:0000256" key="3">
    <source>
        <dbReference type="ARBA" id="ARBA00022723"/>
    </source>
</evidence>
<comment type="subcellular location">
    <subcellularLocation>
        <location evidence="1">Membrane</location>
    </subcellularLocation>
</comment>
<dbReference type="PROSITE" id="PS51257">
    <property type="entry name" value="PROKAR_LIPOPROTEIN"/>
    <property type="match status" value="1"/>
</dbReference>
<evidence type="ECO:0000256" key="1">
    <source>
        <dbReference type="ARBA" id="ARBA00004370"/>
    </source>
</evidence>
<dbReference type="PANTHER" id="PTHR34192:SF10">
    <property type="entry name" value="PLASTOCYANIN MAJOR ISOFORM, CHLOROPLASTIC-RELATED"/>
    <property type="match status" value="1"/>
</dbReference>
<name>A0A7D4BQX3_9EURY</name>
<dbReference type="GO" id="GO:0016020">
    <property type="term" value="C:membrane"/>
    <property type="evidence" value="ECO:0007669"/>
    <property type="project" value="UniProtKB-SubCell"/>
</dbReference>
<dbReference type="KEGG" id="hsai:HPS36_03185"/>
<keyword evidence="3" id="KW-0479">Metal-binding</keyword>
<keyword evidence="2" id="KW-0813">Transport</keyword>
<protein>
    <submittedName>
        <fullName evidence="8">Halocyanin</fullName>
    </submittedName>
</protein>
<evidence type="ECO:0000256" key="2">
    <source>
        <dbReference type="ARBA" id="ARBA00022448"/>
    </source>
</evidence>
<dbReference type="InterPro" id="IPR008972">
    <property type="entry name" value="Cupredoxin"/>
</dbReference>
<sequence length="141" mass="14882">MYRRRFLRRTGAAASAAAAVGLAGCAGVGGEPDYDVGMLAAAYQPREVTVSVGDTVVWENTSARAHTVTATEGGIPDGAEFFASGGFDDYDAALSAWQSDFGGRLESGDRYEHTFTVPGAYEYVCIPHREGGMFGTVVVEE</sequence>
<dbReference type="AlphaFoldDB" id="A0A7D4BQX3"/>